<comment type="caution">
    <text evidence="9">The sequence shown here is derived from an EMBL/GenBank/DDBJ whole genome shotgun (WGS) entry which is preliminary data.</text>
</comment>
<evidence type="ECO:0000256" key="5">
    <source>
        <dbReference type="ARBA" id="ARBA00022989"/>
    </source>
</evidence>
<dbReference type="InterPro" id="IPR003399">
    <property type="entry name" value="Mce/MlaD"/>
</dbReference>
<evidence type="ECO:0000313" key="9">
    <source>
        <dbReference type="EMBL" id="GEA50852.1"/>
    </source>
</evidence>
<evidence type="ECO:0000313" key="10">
    <source>
        <dbReference type="Proteomes" id="UP000318717"/>
    </source>
</evidence>
<keyword evidence="6 7" id="KW-0472">Membrane</keyword>
<evidence type="ECO:0000256" key="6">
    <source>
        <dbReference type="ARBA" id="ARBA00023136"/>
    </source>
</evidence>
<keyword evidence="2" id="KW-1003">Cell membrane</keyword>
<reference evidence="9 10" key="1">
    <citation type="submission" date="2019-06" db="EMBL/GenBank/DDBJ databases">
        <title>Whole genome shotgun sequence of Vibrio inusitatus NBRC 102082.</title>
        <authorList>
            <person name="Hosoyama A."/>
            <person name="Uohara A."/>
            <person name="Ohji S."/>
            <person name="Ichikawa N."/>
        </authorList>
    </citation>
    <scope>NUCLEOTIDE SEQUENCE [LARGE SCALE GENOMIC DNA]</scope>
    <source>
        <strain evidence="9 10">NBRC 102082</strain>
    </source>
</reference>
<keyword evidence="4 7" id="KW-0812">Transmembrane</keyword>
<feature type="transmembrane region" description="Helical" evidence="7">
    <location>
        <begin position="20"/>
        <end position="39"/>
    </location>
</feature>
<evidence type="ECO:0000256" key="2">
    <source>
        <dbReference type="ARBA" id="ARBA00022475"/>
    </source>
</evidence>
<protein>
    <submittedName>
        <fullName evidence="9">Paraquat-inducible protein B</fullName>
    </submittedName>
</protein>
<dbReference type="Proteomes" id="UP000318717">
    <property type="component" value="Unassembled WGS sequence"/>
</dbReference>
<dbReference type="Pfam" id="PF02470">
    <property type="entry name" value="MlaD"/>
    <property type="match status" value="5"/>
</dbReference>
<dbReference type="GO" id="GO:0005886">
    <property type="term" value="C:plasma membrane"/>
    <property type="evidence" value="ECO:0007669"/>
    <property type="project" value="UniProtKB-SubCell"/>
</dbReference>
<dbReference type="AlphaFoldDB" id="A0A4Y3HVS6"/>
<dbReference type="OrthoDB" id="9806984at2"/>
<feature type="domain" description="Mce/MlaD" evidence="8">
    <location>
        <begin position="403"/>
        <end position="462"/>
    </location>
</feature>
<feature type="domain" description="Mce/MlaD" evidence="8">
    <location>
        <begin position="285"/>
        <end position="376"/>
    </location>
</feature>
<keyword evidence="3" id="KW-0997">Cell inner membrane</keyword>
<dbReference type="PANTHER" id="PTHR30462:SF0">
    <property type="entry name" value="INTERMEMBRANE TRANSPORT PROTEIN YEBT"/>
    <property type="match status" value="1"/>
</dbReference>
<proteinExistence type="predicted"/>
<evidence type="ECO:0000256" key="7">
    <source>
        <dbReference type="SAM" id="Phobius"/>
    </source>
</evidence>
<keyword evidence="5 7" id="KW-1133">Transmembrane helix</keyword>
<comment type="subcellular location">
    <subcellularLocation>
        <location evidence="1">Cell inner membrane</location>
    </subcellularLocation>
</comment>
<feature type="domain" description="Mce/MlaD" evidence="8">
    <location>
        <begin position="749"/>
        <end position="809"/>
    </location>
</feature>
<keyword evidence="10" id="KW-1185">Reference proteome</keyword>
<dbReference type="InterPro" id="IPR051800">
    <property type="entry name" value="PqiA-PqiB_transport"/>
</dbReference>
<organism evidence="9 10">
    <name type="scientific">Vibrio inusitatus NBRC 102082</name>
    <dbReference type="NCBI Taxonomy" id="1219070"/>
    <lineage>
        <taxon>Bacteria</taxon>
        <taxon>Pseudomonadati</taxon>
        <taxon>Pseudomonadota</taxon>
        <taxon>Gammaproteobacteria</taxon>
        <taxon>Vibrionales</taxon>
        <taxon>Vibrionaceae</taxon>
        <taxon>Vibrio</taxon>
    </lineage>
</organism>
<evidence type="ECO:0000256" key="3">
    <source>
        <dbReference type="ARBA" id="ARBA00022519"/>
    </source>
</evidence>
<dbReference type="EMBL" id="BJLF01000007">
    <property type="protein sequence ID" value="GEA50852.1"/>
    <property type="molecule type" value="Genomic_DNA"/>
</dbReference>
<gene>
    <name evidence="9" type="ORF">VIN01S_16560</name>
</gene>
<accession>A0A4Y3HVS6</accession>
<sequence length="880" mass="95621">MTEQNQSSLPTPKVKRSTGLSPLWALPIVALLLGGWLMYKSVSEAGQQVRIHFANAQGLIAGRTTIRFQGLEVGMVRKLELAEDLNGIYVDAELYSDALQLLGEDTQFWLVKPTASLSGVSGLDALVSGNYIAIQSATKGFNTPPKSFNALSKAPQDLHSSSSEGLRLTLRSKDLGSVNVGSKILFRKIPIGEIYSFNLDEDGKSVVLRAYIDEEYDHIITSESRFWNVSGINAKVGFDGVDVRVESLAALIGGGIAVDSPAQGSRVESDTEFRLYPDLATAGRGIPIKITLPDDNNINPTGAPLVYRGIEVGQITNVQLSKNRQDIIAQATVEPAYHDLLNSGSQFLLEEASLSLVGVENLGNFVTGNFLTLLPGEGEATRSFKAVKQDELNTQDSGNLALSLMAEHSFGLANGSAVLYKGIQVGHVTSSQLHDHGVKVNVLIDAKYRALIRSKNRFFVSSSVSASFDASNLNVNVPPLQHLLAGSISFIREGNESISPNYTLYSSEALAELAKHTKSGSQVISLLSSEMPPVNVGTPIFYRNLVVGQVLDYKLGHSGMEVIIKLDNQYRHLIDSNTVFWNHSGVEIDASLSGVSVKAAPLSRVLQGGIAFDTLPGVENKLGKHYKLYPNQDDARQFGKIIHINATDNSSVTKGTKLKYQGVDVGEITLVSPLFEKSGVEMLARIYPQYVSKIAVQGTQFWLVNPEISLNGVKNLASAIIPIIEVKPGKASARKNQFTLLKKAPLEDGVTFYLQSEVKGSVSKNTPILYREMEVGFVSNVQLGELADRVIITIKVDKDYAYLVRQNSLFWNVSGLDVSIGLSGANVKAGTVDSLLRGGIAFTTPEEQELLPIAEAERSFYLYKQADPTWHEWRTAIPKP</sequence>
<dbReference type="PANTHER" id="PTHR30462">
    <property type="entry name" value="INTERMEMBRANE TRANSPORT PROTEIN PQIB-RELATED"/>
    <property type="match status" value="1"/>
</dbReference>
<name>A0A4Y3HVS6_9VIBR</name>
<feature type="domain" description="Mce/MlaD" evidence="8">
    <location>
        <begin position="165"/>
        <end position="225"/>
    </location>
</feature>
<feature type="domain" description="Mce/MlaD" evidence="8">
    <location>
        <begin position="46"/>
        <end position="135"/>
    </location>
</feature>
<evidence type="ECO:0000256" key="4">
    <source>
        <dbReference type="ARBA" id="ARBA00022692"/>
    </source>
</evidence>
<evidence type="ECO:0000256" key="1">
    <source>
        <dbReference type="ARBA" id="ARBA00004533"/>
    </source>
</evidence>
<dbReference type="RefSeq" id="WP_141345201.1">
    <property type="nucleotide sequence ID" value="NZ_BJLF01000007.1"/>
</dbReference>
<evidence type="ECO:0000259" key="8">
    <source>
        <dbReference type="Pfam" id="PF02470"/>
    </source>
</evidence>